<dbReference type="InParanoid" id="A0A5F9DD73"/>
<dbReference type="GeneTree" id="ENSGT00410000026913"/>
<reference evidence="1" key="2">
    <citation type="submission" date="2025-08" db="UniProtKB">
        <authorList>
            <consortium name="Ensembl"/>
        </authorList>
    </citation>
    <scope>IDENTIFICATION</scope>
    <source>
        <strain evidence="1">Thorbecke</strain>
    </source>
</reference>
<protein>
    <submittedName>
        <fullName evidence="1">Uncharacterized protein</fullName>
    </submittedName>
</protein>
<dbReference type="Ensembl" id="ENSOCUT00000055333.1">
    <property type="protein sequence ID" value="ENSOCUP00000044210.1"/>
    <property type="gene ID" value="ENSOCUG00000036265.1"/>
</dbReference>
<name>A0A5F9DD73_RABIT</name>
<evidence type="ECO:0000313" key="1">
    <source>
        <dbReference type="Ensembl" id="ENSOCUP00000044210.1"/>
    </source>
</evidence>
<dbReference type="AntiFam" id="ANF00226">
    <property type="entry name" value="Shadow ORF (opposite pknB)"/>
</dbReference>
<dbReference type="Bgee" id="ENSOCUG00000036265">
    <property type="expression patterns" value="Expressed in testis and 6 other cell types or tissues"/>
</dbReference>
<accession>A0A5F9DD73</accession>
<dbReference type="AlphaFoldDB" id="A0A5F9DD73"/>
<reference evidence="1 2" key="1">
    <citation type="journal article" date="2011" name="Nature">
        <title>A high-resolution map of human evolutionary constraint using 29 mammals.</title>
        <authorList>
            <person name="Lindblad-Toh K."/>
            <person name="Garber M."/>
            <person name="Zuk O."/>
            <person name="Lin M.F."/>
            <person name="Parker B.J."/>
            <person name="Washietl S."/>
            <person name="Kheradpour P."/>
            <person name="Ernst J."/>
            <person name="Jordan G."/>
            <person name="Mauceli E."/>
            <person name="Ward L.D."/>
            <person name="Lowe C.B."/>
            <person name="Holloway A.K."/>
            <person name="Clamp M."/>
            <person name="Gnerre S."/>
            <person name="Alfoldi J."/>
            <person name="Beal K."/>
            <person name="Chang J."/>
            <person name="Clawson H."/>
            <person name="Cuff J."/>
            <person name="Di Palma F."/>
            <person name="Fitzgerald S."/>
            <person name="Flicek P."/>
            <person name="Guttman M."/>
            <person name="Hubisz M.J."/>
            <person name="Jaffe D.B."/>
            <person name="Jungreis I."/>
            <person name="Kent W.J."/>
            <person name="Kostka D."/>
            <person name="Lara M."/>
            <person name="Martins A.L."/>
            <person name="Massingham T."/>
            <person name="Moltke I."/>
            <person name="Raney B.J."/>
            <person name="Rasmussen M.D."/>
            <person name="Robinson J."/>
            <person name="Stark A."/>
            <person name="Vilella A.J."/>
            <person name="Wen J."/>
            <person name="Xie X."/>
            <person name="Zody M.C."/>
            <person name="Baldwin J."/>
            <person name="Bloom T."/>
            <person name="Chin C.W."/>
            <person name="Heiman D."/>
            <person name="Nicol R."/>
            <person name="Nusbaum C."/>
            <person name="Young S."/>
            <person name="Wilkinson J."/>
            <person name="Worley K.C."/>
            <person name="Kovar C.L."/>
            <person name="Muzny D.M."/>
            <person name="Gibbs R.A."/>
            <person name="Cree A."/>
            <person name="Dihn H.H."/>
            <person name="Fowler G."/>
            <person name="Jhangiani S."/>
            <person name="Joshi V."/>
            <person name="Lee S."/>
            <person name="Lewis L.R."/>
            <person name="Nazareth L.V."/>
            <person name="Okwuonu G."/>
            <person name="Santibanez J."/>
            <person name="Warren W.C."/>
            <person name="Mardis E.R."/>
            <person name="Weinstock G.M."/>
            <person name="Wilson R.K."/>
            <person name="Delehaunty K."/>
            <person name="Dooling D."/>
            <person name="Fronik C."/>
            <person name="Fulton L."/>
            <person name="Fulton B."/>
            <person name="Graves T."/>
            <person name="Minx P."/>
            <person name="Sodergren E."/>
            <person name="Birney E."/>
            <person name="Margulies E.H."/>
            <person name="Herrero J."/>
            <person name="Green E.D."/>
            <person name="Haussler D."/>
            <person name="Siepel A."/>
            <person name="Goldman N."/>
            <person name="Pollard K.S."/>
            <person name="Pedersen J.S."/>
            <person name="Lander E.S."/>
            <person name="Kellis M."/>
        </authorList>
    </citation>
    <scope>NUCLEOTIDE SEQUENCE [LARGE SCALE GENOMIC DNA]</scope>
    <source>
        <strain evidence="2">Thorbecke</strain>
    </source>
</reference>
<proteinExistence type="predicted"/>
<sequence length="450" mass="47663">METPPRRRRGGGWLSPREKDSSLGTLDALYTLCGLFGDRQSASPRLSGRKLTERNQNSVLIDEFYLFHAPVPSSAPICLLGVLERTLRATHPRRRPRALSPPLGAGFPHLGSGDVMVFHPGGLGQPFLHLVLLLWHHQQPVLGFGAQLVLGPGGLAGIQFALGPKLALPLPLEGGRGHGLGLGRLQPRVAEDLVDVQAPVDVGLQDAVDEVLALAGQVLGAREVHAVLLLDAQHLLDVGVVVGHGAAHHDIEDDAQAPDVVDLGLVGDALQHLGGCVRCRPAEGLAEDDAPAAVPQAALGEAEVGELDVEVLVEEEVLALEVPVDDVQVVAVLDGRGELAEHLARHVLVQGPPALDELEEVALDPELHDDVDAAVRRLEDLVGLDDGAVVDGRQDVHLPRKEPLHEVGGRLLAVDDLDRHVELEALGVGRLDFGVGALAQIDAHDVTLLP</sequence>
<evidence type="ECO:0000313" key="2">
    <source>
        <dbReference type="Proteomes" id="UP000001811"/>
    </source>
</evidence>
<keyword evidence="2" id="KW-1185">Reference proteome</keyword>
<dbReference type="Proteomes" id="UP000001811">
    <property type="component" value="Unplaced"/>
</dbReference>
<organism evidence="1 2">
    <name type="scientific">Oryctolagus cuniculus</name>
    <name type="common">Rabbit</name>
    <dbReference type="NCBI Taxonomy" id="9986"/>
    <lineage>
        <taxon>Eukaryota</taxon>
        <taxon>Metazoa</taxon>
        <taxon>Chordata</taxon>
        <taxon>Craniata</taxon>
        <taxon>Vertebrata</taxon>
        <taxon>Euteleostomi</taxon>
        <taxon>Mammalia</taxon>
        <taxon>Eutheria</taxon>
        <taxon>Euarchontoglires</taxon>
        <taxon>Glires</taxon>
        <taxon>Lagomorpha</taxon>
        <taxon>Leporidae</taxon>
        <taxon>Oryctolagus</taxon>
    </lineage>
</organism>
<reference evidence="1" key="3">
    <citation type="submission" date="2025-09" db="UniProtKB">
        <authorList>
            <consortium name="Ensembl"/>
        </authorList>
    </citation>
    <scope>IDENTIFICATION</scope>
    <source>
        <strain evidence="1">Thorbecke</strain>
    </source>
</reference>